<evidence type="ECO:0000313" key="7">
    <source>
        <dbReference type="Proteomes" id="UP000727962"/>
    </source>
</evidence>
<organism evidence="6 7">
    <name type="scientific">Fimbriimonas ginsengisoli</name>
    <dbReference type="NCBI Taxonomy" id="1005039"/>
    <lineage>
        <taxon>Bacteria</taxon>
        <taxon>Bacillati</taxon>
        <taxon>Armatimonadota</taxon>
        <taxon>Fimbriimonadia</taxon>
        <taxon>Fimbriimonadales</taxon>
        <taxon>Fimbriimonadaceae</taxon>
        <taxon>Fimbriimonas</taxon>
    </lineage>
</organism>
<dbReference type="EC" id="2.7.7.38" evidence="5"/>
<dbReference type="GO" id="GO:0005829">
    <property type="term" value="C:cytosol"/>
    <property type="evidence" value="ECO:0007669"/>
    <property type="project" value="TreeGrafter"/>
</dbReference>
<evidence type="ECO:0000313" key="6">
    <source>
        <dbReference type="EMBL" id="MBI1756922.1"/>
    </source>
</evidence>
<keyword evidence="5" id="KW-0963">Cytoplasm</keyword>
<dbReference type="NCBIfam" id="NF003952">
    <property type="entry name" value="PRK05450.1-5"/>
    <property type="match status" value="1"/>
</dbReference>
<accession>A0A931LWF3</accession>
<dbReference type="CDD" id="cd02517">
    <property type="entry name" value="CMP-KDO-Synthetase"/>
    <property type="match status" value="1"/>
</dbReference>
<dbReference type="Gene3D" id="3.90.550.10">
    <property type="entry name" value="Spore Coat Polysaccharide Biosynthesis Protein SpsA, Chain A"/>
    <property type="match status" value="1"/>
</dbReference>
<dbReference type="FunFam" id="3.90.550.10:FF:000011">
    <property type="entry name" value="3-deoxy-manno-octulosonate cytidylyltransferase"/>
    <property type="match status" value="1"/>
</dbReference>
<evidence type="ECO:0000256" key="5">
    <source>
        <dbReference type="HAMAP-Rule" id="MF_00057"/>
    </source>
</evidence>
<dbReference type="Proteomes" id="UP000727962">
    <property type="component" value="Unassembled WGS sequence"/>
</dbReference>
<protein>
    <recommendedName>
        <fullName evidence="5">3-deoxy-manno-octulosonate cytidylyltransferase</fullName>
        <ecNumber evidence="5">2.7.7.38</ecNumber>
    </recommendedName>
    <alternativeName>
        <fullName evidence="5">CMP-2-keto-3-deoxyoctulosonic acid synthase</fullName>
        <shortName evidence="5">CKS</shortName>
        <shortName evidence="5">CMP-KDO synthase</shortName>
    </alternativeName>
</protein>
<dbReference type="SUPFAM" id="SSF53448">
    <property type="entry name" value="Nucleotide-diphospho-sugar transferases"/>
    <property type="match status" value="1"/>
</dbReference>
<dbReference type="HAMAP" id="MF_00057">
    <property type="entry name" value="KdsB"/>
    <property type="match status" value="1"/>
</dbReference>
<keyword evidence="3 5" id="KW-0548">Nucleotidyltransferase</keyword>
<sequence>MRCAIVIPARMGSTRFPGKPLCDLHGKPMVRWVVEASMASGTADRVLVATPDEEIVSACGRFGAEAVLTRNDHETGTDRLAEVASMLDADVIVNVQGDEPLIRPASIAACARPLLDNPALQMGSVYCSAAEEELDNPAVVKVVTDLEGFALYFSRWPIPYPRNPRSQPVKKHLGLYAYRRTALLAFATWPMSPLERAESLEQLRFMQHGVRIKMSSAEGSELAVDTPEQAEVVRRILASRR</sequence>
<dbReference type="NCBIfam" id="TIGR00466">
    <property type="entry name" value="kdsB"/>
    <property type="match status" value="1"/>
</dbReference>
<dbReference type="InterPro" id="IPR029044">
    <property type="entry name" value="Nucleotide-diphossugar_trans"/>
</dbReference>
<keyword evidence="2 5" id="KW-0808">Transferase</keyword>
<comment type="similarity">
    <text evidence="5">Belongs to the KdsB family.</text>
</comment>
<dbReference type="NCBIfam" id="NF003950">
    <property type="entry name" value="PRK05450.1-3"/>
    <property type="match status" value="1"/>
</dbReference>
<reference evidence="6" key="1">
    <citation type="submission" date="2020-07" db="EMBL/GenBank/DDBJ databases">
        <title>Huge and variable diversity of episymbiotic CPR bacteria and DPANN archaea in groundwater ecosystems.</title>
        <authorList>
            <person name="He C.Y."/>
            <person name="Keren R."/>
            <person name="Whittaker M."/>
            <person name="Farag I.F."/>
            <person name="Doudna J."/>
            <person name="Cate J.H.D."/>
            <person name="Banfield J.F."/>
        </authorList>
    </citation>
    <scope>NUCLEOTIDE SEQUENCE</scope>
    <source>
        <strain evidence="6">NC_groundwater_17_Pr7_B-0.1um_64_12</strain>
    </source>
</reference>
<dbReference type="InterPro" id="IPR003329">
    <property type="entry name" value="Cytidylyl_trans"/>
</dbReference>
<comment type="catalytic activity">
    <reaction evidence="5">
        <text>3-deoxy-alpha-D-manno-oct-2-ulosonate + CTP = CMP-3-deoxy-beta-D-manno-octulosonate + diphosphate</text>
        <dbReference type="Rhea" id="RHEA:23448"/>
        <dbReference type="ChEBI" id="CHEBI:33019"/>
        <dbReference type="ChEBI" id="CHEBI:37563"/>
        <dbReference type="ChEBI" id="CHEBI:85986"/>
        <dbReference type="ChEBI" id="CHEBI:85987"/>
        <dbReference type="EC" id="2.7.7.38"/>
    </reaction>
</comment>
<evidence type="ECO:0000256" key="2">
    <source>
        <dbReference type="ARBA" id="ARBA00022679"/>
    </source>
</evidence>
<dbReference type="AlphaFoldDB" id="A0A931LWF3"/>
<comment type="function">
    <text evidence="5">Activates KDO (a required 8-carbon sugar) for incorporation into bacterial lipopolysaccharide in Gram-negative bacteria.</text>
</comment>
<proteinExistence type="inferred from homology"/>
<evidence type="ECO:0000256" key="1">
    <source>
        <dbReference type="ARBA" id="ARBA00004370"/>
    </source>
</evidence>
<dbReference type="Pfam" id="PF02348">
    <property type="entry name" value="CTP_transf_3"/>
    <property type="match status" value="1"/>
</dbReference>
<comment type="pathway">
    <text evidence="5">Nucleotide-sugar biosynthesis; CMP-3-deoxy-D-manno-octulosonate biosynthesis; CMP-3-deoxy-D-manno-octulosonate from 3-deoxy-D-manno-octulosonate and CTP: step 1/1.</text>
</comment>
<dbReference type="GO" id="GO:0033468">
    <property type="term" value="P:CMP-keto-3-deoxy-D-manno-octulosonic acid biosynthetic process"/>
    <property type="evidence" value="ECO:0007669"/>
    <property type="project" value="UniProtKB-UniRule"/>
</dbReference>
<dbReference type="NCBIfam" id="NF009905">
    <property type="entry name" value="PRK13368.1"/>
    <property type="match status" value="1"/>
</dbReference>
<dbReference type="InterPro" id="IPR004528">
    <property type="entry name" value="KdsB"/>
</dbReference>
<comment type="caution">
    <text evidence="6">The sequence shown here is derived from an EMBL/GenBank/DDBJ whole genome shotgun (WGS) entry which is preliminary data.</text>
</comment>
<evidence type="ECO:0000256" key="4">
    <source>
        <dbReference type="ARBA" id="ARBA00022985"/>
    </source>
</evidence>
<evidence type="ECO:0000256" key="3">
    <source>
        <dbReference type="ARBA" id="ARBA00022695"/>
    </source>
</evidence>
<dbReference type="GO" id="GO:0009103">
    <property type="term" value="P:lipopolysaccharide biosynthetic process"/>
    <property type="evidence" value="ECO:0007669"/>
    <property type="project" value="UniProtKB-UniRule"/>
</dbReference>
<gene>
    <name evidence="5 6" type="primary">kdsB</name>
    <name evidence="6" type="ORF">HYR64_07440</name>
</gene>
<name>A0A931LWF3_FIMGI</name>
<dbReference type="EMBL" id="JACOSL010000044">
    <property type="protein sequence ID" value="MBI1756922.1"/>
    <property type="molecule type" value="Genomic_DNA"/>
</dbReference>
<dbReference type="GO" id="GO:0016020">
    <property type="term" value="C:membrane"/>
    <property type="evidence" value="ECO:0007669"/>
    <property type="project" value="UniProtKB-SubCell"/>
</dbReference>
<dbReference type="GO" id="GO:0008690">
    <property type="term" value="F:3-deoxy-manno-octulosonate cytidylyltransferase activity"/>
    <property type="evidence" value="ECO:0007669"/>
    <property type="project" value="UniProtKB-UniRule"/>
</dbReference>
<dbReference type="PANTHER" id="PTHR42866:SF2">
    <property type="entry name" value="3-DEOXY-MANNO-OCTULOSONATE CYTIDYLYLTRANSFERASE, MITOCHONDRIAL"/>
    <property type="match status" value="1"/>
</dbReference>
<keyword evidence="4 5" id="KW-0448">Lipopolysaccharide biosynthesis</keyword>
<comment type="subcellular location">
    <subcellularLocation>
        <location evidence="5">Cytoplasm</location>
    </subcellularLocation>
    <subcellularLocation>
        <location evidence="1">Membrane</location>
    </subcellularLocation>
</comment>
<dbReference type="PANTHER" id="PTHR42866">
    <property type="entry name" value="3-DEOXY-MANNO-OCTULOSONATE CYTIDYLYLTRANSFERASE"/>
    <property type="match status" value="1"/>
</dbReference>